<keyword evidence="3" id="KW-1185">Reference proteome</keyword>
<evidence type="ECO:0000259" key="1">
    <source>
        <dbReference type="Pfam" id="PF01872"/>
    </source>
</evidence>
<dbReference type="PANTHER" id="PTHR38011:SF11">
    <property type="entry name" value="2,5-DIAMINO-6-RIBOSYLAMINO-4(3H)-PYRIMIDINONE 5'-PHOSPHATE REDUCTASE"/>
    <property type="match status" value="1"/>
</dbReference>
<sequence length="188" mass="20814">MGRLIVEQIVTVDGFAAGPDGRLDFMRIPGPFDATDPGQIAMLENVDAILLGRTTYELFSDYWPGRTTDEEPLADFINETPKHVVTNTLRRAPWGDYASATVEVGEPRDTVRRLKHRYDGDIVLWGSLMLAGALLQAELVEVVRLRIVPVLIGEGRTTTPGLRHARTLRPVEIDALPSGHVTLVYDVL</sequence>
<name>A0ABT8GCR0_9MICO</name>
<comment type="caution">
    <text evidence="2">The sequence shown here is derived from an EMBL/GenBank/DDBJ whole genome shotgun (WGS) entry which is preliminary data.</text>
</comment>
<dbReference type="Proteomes" id="UP001172728">
    <property type="component" value="Unassembled WGS sequence"/>
</dbReference>
<dbReference type="Pfam" id="PF01872">
    <property type="entry name" value="RibD_C"/>
    <property type="match status" value="1"/>
</dbReference>
<protein>
    <submittedName>
        <fullName evidence="2">Dihydrofolate reductase family protein</fullName>
    </submittedName>
</protein>
<evidence type="ECO:0000313" key="2">
    <source>
        <dbReference type="EMBL" id="MDN4476930.1"/>
    </source>
</evidence>
<accession>A0ABT8GCR0</accession>
<dbReference type="InterPro" id="IPR050765">
    <property type="entry name" value="Riboflavin_Biosynth_HTPR"/>
</dbReference>
<proteinExistence type="predicted"/>
<reference evidence="2" key="1">
    <citation type="submission" date="2023-06" db="EMBL/GenBank/DDBJ databases">
        <title>Sysu t00192.</title>
        <authorList>
            <person name="Gao L."/>
            <person name="Fang B.-Z."/>
            <person name="Li W.-J."/>
        </authorList>
    </citation>
    <scope>NUCLEOTIDE SEQUENCE</scope>
    <source>
        <strain evidence="2">SYSU T00192</strain>
    </source>
</reference>
<gene>
    <name evidence="2" type="ORF">QQX09_13810</name>
</gene>
<dbReference type="InterPro" id="IPR024072">
    <property type="entry name" value="DHFR-like_dom_sf"/>
</dbReference>
<dbReference type="EMBL" id="JAUHPW010000013">
    <property type="protein sequence ID" value="MDN4476930.1"/>
    <property type="molecule type" value="Genomic_DNA"/>
</dbReference>
<evidence type="ECO:0000313" key="3">
    <source>
        <dbReference type="Proteomes" id="UP001172728"/>
    </source>
</evidence>
<dbReference type="Gene3D" id="3.40.430.10">
    <property type="entry name" value="Dihydrofolate Reductase, subunit A"/>
    <property type="match status" value="1"/>
</dbReference>
<dbReference type="InterPro" id="IPR002734">
    <property type="entry name" value="RibDG_C"/>
</dbReference>
<feature type="domain" description="Bacterial bifunctional deaminase-reductase C-terminal" evidence="1">
    <location>
        <begin position="4"/>
        <end position="179"/>
    </location>
</feature>
<dbReference type="SUPFAM" id="SSF53597">
    <property type="entry name" value="Dihydrofolate reductase-like"/>
    <property type="match status" value="1"/>
</dbReference>
<organism evidence="2 3">
    <name type="scientific">Demequina litoralis</name>
    <dbReference type="NCBI Taxonomy" id="3051660"/>
    <lineage>
        <taxon>Bacteria</taxon>
        <taxon>Bacillati</taxon>
        <taxon>Actinomycetota</taxon>
        <taxon>Actinomycetes</taxon>
        <taxon>Micrococcales</taxon>
        <taxon>Demequinaceae</taxon>
        <taxon>Demequina</taxon>
    </lineage>
</organism>
<dbReference type="RefSeq" id="WP_301135817.1">
    <property type="nucleotide sequence ID" value="NZ_JAUHPW010000013.1"/>
</dbReference>
<dbReference type="PANTHER" id="PTHR38011">
    <property type="entry name" value="DIHYDROFOLATE REDUCTASE FAMILY PROTEIN (AFU_ORTHOLOGUE AFUA_8G06820)"/>
    <property type="match status" value="1"/>
</dbReference>